<evidence type="ECO:0000313" key="2">
    <source>
        <dbReference type="EMBL" id="AKS34224.1"/>
    </source>
</evidence>
<protein>
    <submittedName>
        <fullName evidence="2">Acyltransferase</fullName>
    </submittedName>
</protein>
<dbReference type="Gene3D" id="3.30.559.10">
    <property type="entry name" value="Chloramphenicol acetyltransferase-like domain"/>
    <property type="match status" value="1"/>
</dbReference>
<gene>
    <name evidence="2" type="ORF">AFA91_22635</name>
</gene>
<dbReference type="Pfam" id="PF00668">
    <property type="entry name" value="Condensation"/>
    <property type="match status" value="1"/>
</dbReference>
<evidence type="ECO:0000313" key="3">
    <source>
        <dbReference type="Proteomes" id="UP000062255"/>
    </source>
</evidence>
<dbReference type="RefSeq" id="WP_049746674.1">
    <property type="nucleotide sequence ID" value="NZ_CP012150.1"/>
</dbReference>
<name>A0A0K0X9X5_MYCGD</name>
<dbReference type="PATRIC" id="fig|134601.6.peg.4674"/>
<dbReference type="GO" id="GO:0016746">
    <property type="term" value="F:acyltransferase activity"/>
    <property type="evidence" value="ECO:0007669"/>
    <property type="project" value="UniProtKB-KW"/>
</dbReference>
<dbReference type="AlphaFoldDB" id="A0A0K0X9X5"/>
<dbReference type="EMBL" id="CP012150">
    <property type="protein sequence ID" value="AKS34224.1"/>
    <property type="molecule type" value="Genomic_DNA"/>
</dbReference>
<reference evidence="2 3" key="1">
    <citation type="submission" date="2015-07" db="EMBL/GenBank/DDBJ databases">
        <title>Complete genome sequence of Mycobacterium goodii X7B, a facultative thermophilic biodesulfurizing bacterium.</title>
        <authorList>
            <person name="Yu B."/>
            <person name="Li F."/>
            <person name="Xu P."/>
        </authorList>
    </citation>
    <scope>NUCLEOTIDE SEQUENCE [LARGE SCALE GENOMIC DNA]</scope>
    <source>
        <strain evidence="2 3">X7B</strain>
    </source>
</reference>
<keyword evidence="2" id="KW-0012">Acyltransferase</keyword>
<accession>A0A0K0X9X5</accession>
<evidence type="ECO:0000259" key="1">
    <source>
        <dbReference type="Pfam" id="PF00668"/>
    </source>
</evidence>
<dbReference type="InterPro" id="IPR023213">
    <property type="entry name" value="CAT-like_dom_sf"/>
</dbReference>
<organism evidence="2 3">
    <name type="scientific">Mycolicibacterium goodii</name>
    <name type="common">Mycobacterium goodii</name>
    <dbReference type="NCBI Taxonomy" id="134601"/>
    <lineage>
        <taxon>Bacteria</taxon>
        <taxon>Bacillati</taxon>
        <taxon>Actinomycetota</taxon>
        <taxon>Actinomycetes</taxon>
        <taxon>Mycobacteriales</taxon>
        <taxon>Mycobacteriaceae</taxon>
        <taxon>Mycolicibacterium</taxon>
    </lineage>
</organism>
<proteinExistence type="predicted"/>
<dbReference type="InterPro" id="IPR001242">
    <property type="entry name" value="Condensation_dom"/>
</dbReference>
<feature type="domain" description="Condensation" evidence="1">
    <location>
        <begin position="67"/>
        <end position="368"/>
    </location>
</feature>
<sequence>MVALGNISGWQPSDGAVTTWLASPAARAAAQNAPRSELPPTYQRAQHLRKALRGKASGTQMPRLMIVAWEIPGICDITAMTTAINAHVRRHDAYHDWFEFDGSDFVRRTITDPALIDLIPVEFGHLTEDEVRDHALSTTPETLQWGCFTFGIVQHADRFTFYASVDHLHIDGISAGLIFFDIHLLYHHLTTSGTQETQDMLAPVSSYRDFAVRQHDMIAQTTPSTPAVRQWIDFAQDAGRDWPGFALPIGDTSADTRGAFVTVDLLDGDATEAFEAACFSAGVRFVGGVIACAALAERELTGTELYHGLTPLDTRTPSVDAMTVGWFASLFPVTVPTRGGSFPDAARAAQRSFDASKHLAAMPIDRVRELADTAGIAIPEPSRPAMMLSYIDFRKIPVSTLWEDTNFGTFGDNLNMGEINVWVNRHATKTTITISYPDNAVARKSVHRYIATLGKVFADVAQTTTDWIEELAHRAMISDSCAVCVATD</sequence>
<dbReference type="OrthoDB" id="9123229at2"/>
<keyword evidence="2" id="KW-0808">Transferase</keyword>
<dbReference type="KEGG" id="mgo:AFA91_22635"/>
<dbReference type="GO" id="GO:0008610">
    <property type="term" value="P:lipid biosynthetic process"/>
    <property type="evidence" value="ECO:0007669"/>
    <property type="project" value="UniProtKB-ARBA"/>
</dbReference>
<dbReference type="Proteomes" id="UP000062255">
    <property type="component" value="Chromosome"/>
</dbReference>
<dbReference type="Gene3D" id="3.30.559.30">
    <property type="entry name" value="Nonribosomal peptide synthetase, condensation domain"/>
    <property type="match status" value="1"/>
</dbReference>
<dbReference type="SUPFAM" id="SSF52777">
    <property type="entry name" value="CoA-dependent acyltransferases"/>
    <property type="match status" value="2"/>
</dbReference>
<dbReference type="STRING" id="134601.AFA91_22635"/>